<keyword evidence="2" id="KW-1185">Reference proteome</keyword>
<comment type="caution">
    <text evidence="1">The sequence shown here is derived from an EMBL/GenBank/DDBJ whole genome shotgun (WGS) entry which is preliminary data.</text>
</comment>
<evidence type="ECO:0000313" key="1">
    <source>
        <dbReference type="EMBL" id="KAJ1679868.1"/>
    </source>
</evidence>
<dbReference type="EMBL" id="JAMZIH010000140">
    <property type="protein sequence ID" value="KAJ1679868.1"/>
    <property type="molecule type" value="Genomic_DNA"/>
</dbReference>
<reference evidence="1" key="1">
    <citation type="submission" date="2022-06" db="EMBL/GenBank/DDBJ databases">
        <title>Phylogenomic reconstructions and comparative analyses of Kickxellomycotina fungi.</title>
        <authorList>
            <person name="Reynolds N.K."/>
            <person name="Stajich J.E."/>
            <person name="Barry K."/>
            <person name="Grigoriev I.V."/>
            <person name="Crous P."/>
            <person name="Smith M.E."/>
        </authorList>
    </citation>
    <scope>NUCLEOTIDE SEQUENCE</scope>
    <source>
        <strain evidence="1">RSA 2271</strain>
    </source>
</reference>
<dbReference type="Proteomes" id="UP001145114">
    <property type="component" value="Unassembled WGS sequence"/>
</dbReference>
<name>A0ACC1HXM7_9FUNG</name>
<accession>A0ACC1HXM7</accession>
<sequence length="113" mass="12479">MSTQVGAQFTVKDASSARDQQRPTLATHHHKPLAGGAFSHKGPIKNPLLNKHRQQQPFGLASPTDKMLSPVTRKLAEKRRQNISGYKPRSLASEFMAVKAKKVEDKTASIINH</sequence>
<proteinExistence type="predicted"/>
<protein>
    <submittedName>
        <fullName evidence="1">Uncharacterized protein</fullName>
    </submittedName>
</protein>
<organism evidence="1 2">
    <name type="scientific">Spiromyces aspiralis</name>
    <dbReference type="NCBI Taxonomy" id="68401"/>
    <lineage>
        <taxon>Eukaryota</taxon>
        <taxon>Fungi</taxon>
        <taxon>Fungi incertae sedis</taxon>
        <taxon>Zoopagomycota</taxon>
        <taxon>Kickxellomycotina</taxon>
        <taxon>Kickxellomycetes</taxon>
        <taxon>Kickxellales</taxon>
        <taxon>Kickxellaceae</taxon>
        <taxon>Spiromyces</taxon>
    </lineage>
</organism>
<gene>
    <name evidence="1" type="ORF">EV182_001163</name>
</gene>
<evidence type="ECO:0000313" key="2">
    <source>
        <dbReference type="Proteomes" id="UP001145114"/>
    </source>
</evidence>